<keyword evidence="1" id="KW-0378">Hydrolase</keyword>
<keyword evidence="2" id="KW-1185">Reference proteome</keyword>
<dbReference type="EMBL" id="CASHTH010001184">
    <property type="protein sequence ID" value="CAI8012424.1"/>
    <property type="molecule type" value="Genomic_DNA"/>
</dbReference>
<dbReference type="Gene3D" id="3.60.20.40">
    <property type="match status" value="1"/>
</dbReference>
<comment type="caution">
    <text evidence="1">The sequence shown here is derived from an EMBL/GenBank/DDBJ whole genome shotgun (WGS) entry which is preliminary data.</text>
</comment>
<dbReference type="InterPro" id="IPR043137">
    <property type="entry name" value="GGT_ssub_C"/>
</dbReference>
<dbReference type="Proteomes" id="UP001174909">
    <property type="component" value="Unassembled WGS sequence"/>
</dbReference>
<dbReference type="Pfam" id="PF01019">
    <property type="entry name" value="G_glu_transpept"/>
    <property type="match status" value="1"/>
</dbReference>
<name>A0AA35RJS0_GEOBA</name>
<dbReference type="PRINTS" id="PR01210">
    <property type="entry name" value="GGTRANSPTASE"/>
</dbReference>
<dbReference type="GO" id="GO:0016787">
    <property type="term" value="F:hydrolase activity"/>
    <property type="evidence" value="ECO:0007669"/>
    <property type="project" value="UniProtKB-KW"/>
</dbReference>
<dbReference type="AlphaFoldDB" id="A0AA35RJS0"/>
<protein>
    <submittedName>
        <fullName evidence="1">Glutathione hydrolase-like YwrD proenzyme</fullName>
    </submittedName>
</protein>
<dbReference type="InterPro" id="IPR052896">
    <property type="entry name" value="GGT-like_enzyme"/>
</dbReference>
<evidence type="ECO:0000313" key="2">
    <source>
        <dbReference type="Proteomes" id="UP001174909"/>
    </source>
</evidence>
<organism evidence="1 2">
    <name type="scientific">Geodia barretti</name>
    <name type="common">Barrett's horny sponge</name>
    <dbReference type="NCBI Taxonomy" id="519541"/>
    <lineage>
        <taxon>Eukaryota</taxon>
        <taxon>Metazoa</taxon>
        <taxon>Porifera</taxon>
        <taxon>Demospongiae</taxon>
        <taxon>Heteroscleromorpha</taxon>
        <taxon>Tetractinellida</taxon>
        <taxon>Astrophorina</taxon>
        <taxon>Geodiidae</taxon>
        <taxon>Geodia</taxon>
    </lineage>
</organism>
<accession>A0AA35RJS0</accession>
<proteinExistence type="predicted"/>
<gene>
    <name evidence="1" type="ORF">GBAR_LOCUS7971</name>
</gene>
<reference evidence="1" key="1">
    <citation type="submission" date="2023-03" db="EMBL/GenBank/DDBJ databases">
        <authorList>
            <person name="Steffen K."/>
            <person name="Cardenas P."/>
        </authorList>
    </citation>
    <scope>NUCLEOTIDE SEQUENCE</scope>
</reference>
<dbReference type="InterPro" id="IPR029055">
    <property type="entry name" value="Ntn_hydrolases_N"/>
</dbReference>
<dbReference type="Gene3D" id="1.10.246.130">
    <property type="match status" value="1"/>
</dbReference>
<sequence>MAAANYVHTQGSQGTYSHRPIVWGTRGMVGGGTQLTAQTGMRILWQGGNAVDAAVASALAAGVMEPTAHYTLGGEVAFLFYDRSSKVVRSVVGQGWAPQRATIDHYMEKWGEIPSGVLSTTVPGVISALLAMLSEYGTMSFSQAAESALNFAGKGFPSYQLFVRAIGTADRMANLRKHPESARIFLPNDRAPELGSMFVQKDLARTLSLMVQAEEQALGQGASREAGIQAARDVYYMGDVARRMVKALQDLGGLYDYEDFAEYESPMEGPISVTYRGYQVFTNRSWTQGISLLQTLNILEGFDLGALGHNSPNAMHLQIEALKLAFADRERYVGDPNFVDVPFDGLLSKEYAALRRTLLDSDKARASYPPGDPRKMLAVDPSYVAPTRAEEAMAVGGDGDGTTYLATVDSAGNMVSATPSSFGALAQGMVLGDTGILMNCRGCYFWLDEEKSQFIATPEASQDHAMHLHNLERWRTLYDTWNAWW</sequence>
<dbReference type="InterPro" id="IPR043138">
    <property type="entry name" value="GGT_lsub"/>
</dbReference>
<dbReference type="PANTHER" id="PTHR43881">
    <property type="entry name" value="GAMMA-GLUTAMYLTRANSPEPTIDASE (AFU_ORTHOLOGUE AFUA_4G13580)"/>
    <property type="match status" value="1"/>
</dbReference>
<dbReference type="PANTHER" id="PTHR43881:SF1">
    <property type="entry name" value="GAMMA-GLUTAMYLTRANSPEPTIDASE (AFU_ORTHOLOGUE AFUA_4G13580)"/>
    <property type="match status" value="1"/>
</dbReference>
<evidence type="ECO:0000313" key="1">
    <source>
        <dbReference type="EMBL" id="CAI8012424.1"/>
    </source>
</evidence>
<dbReference type="SUPFAM" id="SSF56235">
    <property type="entry name" value="N-terminal nucleophile aminohydrolases (Ntn hydrolases)"/>
    <property type="match status" value="1"/>
</dbReference>